<comment type="caution">
    <text evidence="2">The sequence shown here is derived from an EMBL/GenBank/DDBJ whole genome shotgun (WGS) entry which is preliminary data.</text>
</comment>
<evidence type="ECO:0000313" key="3">
    <source>
        <dbReference type="Proteomes" id="UP001200247"/>
    </source>
</evidence>
<dbReference type="Pfam" id="PF02498">
    <property type="entry name" value="Bro-N"/>
    <property type="match status" value="1"/>
</dbReference>
<proteinExistence type="predicted"/>
<dbReference type="AlphaFoldDB" id="A0ABD4SUG8"/>
<reference evidence="2 3" key="1">
    <citation type="submission" date="2021-10" db="EMBL/GenBank/DDBJ databases">
        <title>Whole-genome sequencing analysis of Laribacter hongkongensis: virulence gene profiles, carbohydrate-active enzyme prediction, and antimicrobial resistance characterization.</title>
        <authorList>
            <person name="Yuan P."/>
            <person name="Zhan Y."/>
            <person name="Chen D."/>
        </authorList>
    </citation>
    <scope>NUCLEOTIDE SEQUENCE [LARGE SCALE GENOMIC DNA]</scope>
    <source>
        <strain evidence="2 3">W67</strain>
    </source>
</reference>
<dbReference type="Proteomes" id="UP001200247">
    <property type="component" value="Unassembled WGS sequence"/>
</dbReference>
<feature type="domain" description="Bro-N" evidence="1">
    <location>
        <begin position="7"/>
        <end position="116"/>
    </location>
</feature>
<sequence length="209" mass="23480">MPCSAQSASAPAIFSFNAHAVRILDKDGELWFVASDVACALEYRNAPDMTRSLDADEADTHILRIRSENGIEQDREVTIISESGLYSAILRSRKPEAKRFKKWVTSEVLPAIRKNGQYTAARRRRKELREPAVCMSEDEAFNLYGTLAMAERACKLLQTIGPAFRMLDSGIAPRLSGIRSELTLGLGFMTRLRQRCGEVYNSTRSRMQT</sequence>
<dbReference type="SMART" id="SM01040">
    <property type="entry name" value="Bro-N"/>
    <property type="match status" value="1"/>
</dbReference>
<dbReference type="PANTHER" id="PTHR36180">
    <property type="entry name" value="DNA-BINDING PROTEIN-RELATED-RELATED"/>
    <property type="match status" value="1"/>
</dbReference>
<dbReference type="EMBL" id="JAJAXM010000025">
    <property type="protein sequence ID" value="MCG9026748.1"/>
    <property type="molecule type" value="Genomic_DNA"/>
</dbReference>
<evidence type="ECO:0000259" key="1">
    <source>
        <dbReference type="PROSITE" id="PS51750"/>
    </source>
</evidence>
<dbReference type="PROSITE" id="PS51750">
    <property type="entry name" value="BRO_N"/>
    <property type="match status" value="1"/>
</dbReference>
<gene>
    <name evidence="2" type="ORF">LH440_12710</name>
</gene>
<accession>A0ABD4SUG8</accession>
<protein>
    <recommendedName>
        <fullName evidence="1">Bro-N domain-containing protein</fullName>
    </recommendedName>
</protein>
<dbReference type="InterPro" id="IPR003497">
    <property type="entry name" value="BRO_N_domain"/>
</dbReference>
<name>A0ABD4SUG8_9NEIS</name>
<dbReference type="RefSeq" id="WP_239894325.1">
    <property type="nucleotide sequence ID" value="NZ_JAJAXM010000025.1"/>
</dbReference>
<evidence type="ECO:0000313" key="2">
    <source>
        <dbReference type="EMBL" id="MCG9026748.1"/>
    </source>
</evidence>
<organism evidence="2 3">
    <name type="scientific">Laribacter hongkongensis</name>
    <dbReference type="NCBI Taxonomy" id="168471"/>
    <lineage>
        <taxon>Bacteria</taxon>
        <taxon>Pseudomonadati</taxon>
        <taxon>Pseudomonadota</taxon>
        <taxon>Betaproteobacteria</taxon>
        <taxon>Neisseriales</taxon>
        <taxon>Aquaspirillaceae</taxon>
        <taxon>Laribacter</taxon>
    </lineage>
</organism>
<dbReference type="PANTHER" id="PTHR36180:SF2">
    <property type="entry name" value="BRO FAMILY PROTEIN"/>
    <property type="match status" value="1"/>
</dbReference>